<evidence type="ECO:0008006" key="5">
    <source>
        <dbReference type="Google" id="ProtNLM"/>
    </source>
</evidence>
<feature type="chain" id="PRO_5006890176" description="Ig-like domain-containing protein" evidence="2">
    <location>
        <begin position="26"/>
        <end position="103"/>
    </location>
</feature>
<feature type="signal peptide" evidence="2">
    <location>
        <begin position="1"/>
        <end position="25"/>
    </location>
</feature>
<dbReference type="RefSeq" id="WP_058183710.1">
    <property type="nucleotide sequence ID" value="NZ_LMTZ01000089.1"/>
</dbReference>
<sequence>MTLTKPRIIVRLFFALFLCIFIASCESETSSNTSERQKNSNVEIKNGREKSREVEINNSFVKVTGEDENGSYKCSGVDPEITRSGVQDTSIYSCDGDKLIINR</sequence>
<evidence type="ECO:0000256" key="1">
    <source>
        <dbReference type="SAM" id="MobiDB-lite"/>
    </source>
</evidence>
<evidence type="ECO:0000256" key="2">
    <source>
        <dbReference type="SAM" id="SignalP"/>
    </source>
</evidence>
<dbReference type="PROSITE" id="PS51257">
    <property type="entry name" value="PROKAR_LIPOPROTEIN"/>
    <property type="match status" value="1"/>
</dbReference>
<keyword evidence="2" id="KW-0732">Signal</keyword>
<keyword evidence="4" id="KW-1185">Reference proteome</keyword>
<dbReference type="AlphaFoldDB" id="A0A0V7ZRI5"/>
<proteinExistence type="predicted"/>
<dbReference type="Proteomes" id="UP000053372">
    <property type="component" value="Unassembled WGS sequence"/>
</dbReference>
<feature type="region of interest" description="Disordered" evidence="1">
    <location>
        <begin position="28"/>
        <end position="50"/>
    </location>
</feature>
<gene>
    <name evidence="3" type="ORF">BC008_29290</name>
</gene>
<dbReference type="EMBL" id="LMTZ01000089">
    <property type="protein sequence ID" value="KST67284.1"/>
    <property type="molecule type" value="Genomic_DNA"/>
</dbReference>
<protein>
    <recommendedName>
        <fullName evidence="5">Ig-like domain-containing protein</fullName>
    </recommendedName>
</protein>
<comment type="caution">
    <text evidence="3">The sequence shown here is derived from an EMBL/GenBank/DDBJ whole genome shotgun (WGS) entry which is preliminary data.</text>
</comment>
<reference evidence="3 4" key="1">
    <citation type="journal article" date="2015" name="Genome Announc.">
        <title>Draft Genome of the Euendolithic (true boring) Cyanobacterium Mastigocoleus testarum strain BC008.</title>
        <authorList>
            <person name="Guida B.S."/>
            <person name="Garcia-Pichel F."/>
        </authorList>
    </citation>
    <scope>NUCLEOTIDE SEQUENCE [LARGE SCALE GENOMIC DNA]</scope>
    <source>
        <strain evidence="3 4">BC008</strain>
    </source>
</reference>
<evidence type="ECO:0000313" key="3">
    <source>
        <dbReference type="EMBL" id="KST67284.1"/>
    </source>
</evidence>
<evidence type="ECO:0000313" key="4">
    <source>
        <dbReference type="Proteomes" id="UP000053372"/>
    </source>
</evidence>
<name>A0A0V7ZRI5_9CYAN</name>
<accession>A0A0V7ZRI5</accession>
<organism evidence="3 4">
    <name type="scientific">Mastigocoleus testarum BC008</name>
    <dbReference type="NCBI Taxonomy" id="371196"/>
    <lineage>
        <taxon>Bacteria</taxon>
        <taxon>Bacillati</taxon>
        <taxon>Cyanobacteriota</taxon>
        <taxon>Cyanophyceae</taxon>
        <taxon>Nostocales</taxon>
        <taxon>Hapalosiphonaceae</taxon>
        <taxon>Mastigocoleus</taxon>
    </lineage>
</organism>